<reference evidence="15" key="1">
    <citation type="submission" date="2021-06" db="EMBL/GenBank/DDBJ databases">
        <authorList>
            <person name="Hodson N. C."/>
            <person name="Mongue J. A."/>
            <person name="Jaron S. K."/>
        </authorList>
    </citation>
    <scope>NUCLEOTIDE SEQUENCE</scope>
</reference>
<keyword evidence="10" id="KW-1015">Disulfide bond</keyword>
<dbReference type="OrthoDB" id="3907302at2759"/>
<feature type="domain" description="Peptidase M28" evidence="14">
    <location>
        <begin position="109"/>
        <end position="334"/>
    </location>
</feature>
<keyword evidence="6" id="KW-0964">Secreted</keyword>
<feature type="signal peptide" evidence="13">
    <location>
        <begin position="1"/>
        <end position="22"/>
    </location>
</feature>
<evidence type="ECO:0000259" key="14">
    <source>
        <dbReference type="Pfam" id="PF04389"/>
    </source>
</evidence>
<dbReference type="Proteomes" id="UP000708208">
    <property type="component" value="Unassembled WGS sequence"/>
</dbReference>
<dbReference type="EMBL" id="CAJVCH010571053">
    <property type="protein sequence ID" value="CAG7836491.1"/>
    <property type="molecule type" value="Genomic_DNA"/>
</dbReference>
<comment type="caution">
    <text evidence="15">The sequence shown here is derived from an EMBL/GenBank/DDBJ whole genome shotgun (WGS) entry which is preliminary data.</text>
</comment>
<protein>
    <recommendedName>
        <fullName evidence="5">Glutaminyl-peptide cyclotransferase</fullName>
        <ecNumber evidence="4">2.3.2.5</ecNumber>
    </recommendedName>
</protein>
<evidence type="ECO:0000256" key="8">
    <source>
        <dbReference type="ARBA" id="ARBA00022723"/>
    </source>
</evidence>
<name>A0A8J2Q6E8_9HEXA</name>
<dbReference type="GO" id="GO:0005576">
    <property type="term" value="C:extracellular region"/>
    <property type="evidence" value="ECO:0007669"/>
    <property type="project" value="UniProtKB-SubCell"/>
</dbReference>
<proteinExistence type="inferred from homology"/>
<comment type="catalytic activity">
    <reaction evidence="1">
        <text>N-terminal L-glutaminyl-[peptide] = N-terminal 5-oxo-L-prolyl-[peptide] + NH4(+)</text>
        <dbReference type="Rhea" id="RHEA:23652"/>
        <dbReference type="Rhea" id="RHEA-COMP:11736"/>
        <dbReference type="Rhea" id="RHEA-COMP:11846"/>
        <dbReference type="ChEBI" id="CHEBI:28938"/>
        <dbReference type="ChEBI" id="CHEBI:64722"/>
        <dbReference type="ChEBI" id="CHEBI:87215"/>
        <dbReference type="EC" id="2.3.2.5"/>
    </reaction>
</comment>
<evidence type="ECO:0000256" key="4">
    <source>
        <dbReference type="ARBA" id="ARBA00012012"/>
    </source>
</evidence>
<dbReference type="InterPro" id="IPR037457">
    <property type="entry name" value="M28_QC"/>
</dbReference>
<keyword evidence="11" id="KW-0012">Acyltransferase</keyword>
<evidence type="ECO:0000256" key="2">
    <source>
        <dbReference type="ARBA" id="ARBA00004613"/>
    </source>
</evidence>
<keyword evidence="16" id="KW-1185">Reference proteome</keyword>
<dbReference type="Pfam" id="PF04389">
    <property type="entry name" value="Peptidase_M28"/>
    <property type="match status" value="1"/>
</dbReference>
<evidence type="ECO:0000313" key="16">
    <source>
        <dbReference type="Proteomes" id="UP000708208"/>
    </source>
</evidence>
<evidence type="ECO:0000256" key="7">
    <source>
        <dbReference type="ARBA" id="ARBA00022679"/>
    </source>
</evidence>
<dbReference type="GO" id="GO:0008270">
    <property type="term" value="F:zinc ion binding"/>
    <property type="evidence" value="ECO:0007669"/>
    <property type="project" value="TreeGrafter"/>
</dbReference>
<comment type="function">
    <text evidence="12">Acts as a glutaminyl-peptide cyclotransferase. Responsible for the biosynthesis of pyroglutamyl peptides. Might be more efficient in the conversion of tri and tetrapeptides in vitro. Might have a relative preference for substrates containing hydrophobic amino acids in vitro.</text>
</comment>
<evidence type="ECO:0000256" key="12">
    <source>
        <dbReference type="ARBA" id="ARBA00057903"/>
    </source>
</evidence>
<feature type="chain" id="PRO_5035159102" description="Glutaminyl-peptide cyclotransferase" evidence="13">
    <location>
        <begin position="23"/>
        <end position="357"/>
    </location>
</feature>
<comment type="similarity">
    <text evidence="3">Belongs to the glutaminyl-peptide cyclotransferase family.</text>
</comment>
<accession>A0A8J2Q6E8</accession>
<evidence type="ECO:0000256" key="6">
    <source>
        <dbReference type="ARBA" id="ARBA00022525"/>
    </source>
</evidence>
<dbReference type="FunFam" id="3.40.630.10:FF:000029">
    <property type="entry name" value="Glutaminyl-peptide cyclotransferase"/>
    <property type="match status" value="1"/>
</dbReference>
<evidence type="ECO:0000256" key="9">
    <source>
        <dbReference type="ARBA" id="ARBA00022833"/>
    </source>
</evidence>
<dbReference type="GO" id="GO:0016603">
    <property type="term" value="F:glutaminyl-peptide cyclotransferase activity"/>
    <property type="evidence" value="ECO:0007669"/>
    <property type="project" value="UniProtKB-EC"/>
</dbReference>
<dbReference type="AlphaFoldDB" id="A0A8J2Q6E8"/>
<dbReference type="PANTHER" id="PTHR12283">
    <property type="entry name" value="GLUTAMINYL-PEPTIDE CYCLOTRANSFERASE"/>
    <property type="match status" value="1"/>
</dbReference>
<evidence type="ECO:0000256" key="3">
    <source>
        <dbReference type="ARBA" id="ARBA00006014"/>
    </source>
</evidence>
<sequence length="357" mass="40859">MPSGFTFGKLCVVVFLVLETQAKWFDDKFSHRPLHMTTDELRQFAYTSEAKRTSFESLLDPILIPRVSGSENNKVVREYIKNHMSNLGWSIETDAFTDNTPHGQVDFENIITTLNPETPRRLVLACHYDSKYFRENNFIGATDSAVPCAMMLYLASVLKESLNEHKQRASQNVTLQFVFFDGEEAFKHWSDVDSLYGSRHLAALWEKTPYPPGNVENTNYLHRMDMLVLLDLIGTSNPKFSNFFESTAHWHNDLVQIEVALRNTRMWSGNPRGNTHFQTDPAYGGVEDDHLPFLQRNVDIVHLIATPFPKVWHTPKDNKEALDFTTIANLNKVLQVFAARYLHLSTVADADSTKSEL</sequence>
<keyword evidence="13" id="KW-0732">Signal</keyword>
<evidence type="ECO:0000256" key="13">
    <source>
        <dbReference type="SAM" id="SignalP"/>
    </source>
</evidence>
<dbReference type="PANTHER" id="PTHR12283:SF6">
    <property type="entry name" value="GLUTAMINYL-PEPTIDE CYCLOTRANSFERASE-RELATED"/>
    <property type="match status" value="1"/>
</dbReference>
<evidence type="ECO:0000313" key="15">
    <source>
        <dbReference type="EMBL" id="CAG7836491.1"/>
    </source>
</evidence>
<keyword evidence="7" id="KW-0808">Transferase</keyword>
<organism evidence="15 16">
    <name type="scientific">Allacma fusca</name>
    <dbReference type="NCBI Taxonomy" id="39272"/>
    <lineage>
        <taxon>Eukaryota</taxon>
        <taxon>Metazoa</taxon>
        <taxon>Ecdysozoa</taxon>
        <taxon>Arthropoda</taxon>
        <taxon>Hexapoda</taxon>
        <taxon>Collembola</taxon>
        <taxon>Symphypleona</taxon>
        <taxon>Sminthuridae</taxon>
        <taxon>Allacma</taxon>
    </lineage>
</organism>
<evidence type="ECO:0000256" key="1">
    <source>
        <dbReference type="ARBA" id="ARBA00000001"/>
    </source>
</evidence>
<comment type="subcellular location">
    <subcellularLocation>
        <location evidence="2">Secreted</location>
    </subcellularLocation>
</comment>
<evidence type="ECO:0000256" key="5">
    <source>
        <dbReference type="ARBA" id="ARBA00016861"/>
    </source>
</evidence>
<keyword evidence="9" id="KW-0862">Zinc</keyword>
<dbReference type="EC" id="2.3.2.5" evidence="4"/>
<evidence type="ECO:0000256" key="10">
    <source>
        <dbReference type="ARBA" id="ARBA00023157"/>
    </source>
</evidence>
<gene>
    <name evidence="15" type="ORF">AFUS01_LOCUS45730</name>
</gene>
<dbReference type="InterPro" id="IPR007484">
    <property type="entry name" value="Peptidase_M28"/>
</dbReference>
<dbReference type="InterPro" id="IPR040234">
    <property type="entry name" value="QC/QCL"/>
</dbReference>
<dbReference type="CDD" id="cd03880">
    <property type="entry name" value="M28_QC_like"/>
    <property type="match status" value="1"/>
</dbReference>
<evidence type="ECO:0000256" key="11">
    <source>
        <dbReference type="ARBA" id="ARBA00023315"/>
    </source>
</evidence>
<keyword evidence="8" id="KW-0479">Metal-binding</keyword>